<name>A0AAE1CDM6_9PEZI</name>
<keyword evidence="2" id="KW-1185">Reference proteome</keyword>
<evidence type="ECO:0000313" key="2">
    <source>
        <dbReference type="Proteomes" id="UP001270362"/>
    </source>
</evidence>
<dbReference type="Proteomes" id="UP001270362">
    <property type="component" value="Unassembled WGS sequence"/>
</dbReference>
<protein>
    <submittedName>
        <fullName evidence="1">Uncharacterized protein</fullName>
    </submittedName>
</protein>
<sequence>MTSYTRSFSARYTDENTIYEQLTSIFPMGNVGVVYQRGRFICSTPRALTSGEVNTINAALKANHYDSE</sequence>
<accession>A0AAE1CDM6</accession>
<dbReference type="EMBL" id="JAULSO010000002">
    <property type="protein sequence ID" value="KAK3689898.1"/>
    <property type="molecule type" value="Genomic_DNA"/>
</dbReference>
<gene>
    <name evidence="1" type="ORF">B0T22DRAFT_181635</name>
</gene>
<evidence type="ECO:0000313" key="1">
    <source>
        <dbReference type="EMBL" id="KAK3689898.1"/>
    </source>
</evidence>
<comment type="caution">
    <text evidence="1">The sequence shown here is derived from an EMBL/GenBank/DDBJ whole genome shotgun (WGS) entry which is preliminary data.</text>
</comment>
<reference evidence="1" key="1">
    <citation type="journal article" date="2023" name="Mol. Phylogenet. Evol.">
        <title>Genome-scale phylogeny and comparative genomics of the fungal order Sordariales.</title>
        <authorList>
            <person name="Hensen N."/>
            <person name="Bonometti L."/>
            <person name="Westerberg I."/>
            <person name="Brannstrom I.O."/>
            <person name="Guillou S."/>
            <person name="Cros-Aarteil S."/>
            <person name="Calhoun S."/>
            <person name="Haridas S."/>
            <person name="Kuo A."/>
            <person name="Mondo S."/>
            <person name="Pangilinan J."/>
            <person name="Riley R."/>
            <person name="LaButti K."/>
            <person name="Andreopoulos B."/>
            <person name="Lipzen A."/>
            <person name="Chen C."/>
            <person name="Yan M."/>
            <person name="Daum C."/>
            <person name="Ng V."/>
            <person name="Clum A."/>
            <person name="Steindorff A."/>
            <person name="Ohm R.A."/>
            <person name="Martin F."/>
            <person name="Silar P."/>
            <person name="Natvig D.O."/>
            <person name="Lalanne C."/>
            <person name="Gautier V."/>
            <person name="Ament-Velasquez S.L."/>
            <person name="Kruys A."/>
            <person name="Hutchinson M.I."/>
            <person name="Powell A.J."/>
            <person name="Barry K."/>
            <person name="Miller A.N."/>
            <person name="Grigoriev I.V."/>
            <person name="Debuchy R."/>
            <person name="Gladieux P."/>
            <person name="Hiltunen Thoren M."/>
            <person name="Johannesson H."/>
        </authorList>
    </citation>
    <scope>NUCLEOTIDE SEQUENCE</scope>
    <source>
        <strain evidence="1">CBS 314.62</strain>
    </source>
</reference>
<organism evidence="1 2">
    <name type="scientific">Podospora appendiculata</name>
    <dbReference type="NCBI Taxonomy" id="314037"/>
    <lineage>
        <taxon>Eukaryota</taxon>
        <taxon>Fungi</taxon>
        <taxon>Dikarya</taxon>
        <taxon>Ascomycota</taxon>
        <taxon>Pezizomycotina</taxon>
        <taxon>Sordariomycetes</taxon>
        <taxon>Sordariomycetidae</taxon>
        <taxon>Sordariales</taxon>
        <taxon>Podosporaceae</taxon>
        <taxon>Podospora</taxon>
    </lineage>
</organism>
<proteinExistence type="predicted"/>
<reference evidence="1" key="2">
    <citation type="submission" date="2023-06" db="EMBL/GenBank/DDBJ databases">
        <authorList>
            <consortium name="Lawrence Berkeley National Laboratory"/>
            <person name="Haridas S."/>
            <person name="Hensen N."/>
            <person name="Bonometti L."/>
            <person name="Westerberg I."/>
            <person name="Brannstrom I.O."/>
            <person name="Guillou S."/>
            <person name="Cros-Aarteil S."/>
            <person name="Calhoun S."/>
            <person name="Kuo A."/>
            <person name="Mondo S."/>
            <person name="Pangilinan J."/>
            <person name="Riley R."/>
            <person name="Labutti K."/>
            <person name="Andreopoulos B."/>
            <person name="Lipzen A."/>
            <person name="Chen C."/>
            <person name="Yanf M."/>
            <person name="Daum C."/>
            <person name="Ng V."/>
            <person name="Clum A."/>
            <person name="Steindorff A."/>
            <person name="Ohm R."/>
            <person name="Martin F."/>
            <person name="Silar P."/>
            <person name="Natvig D."/>
            <person name="Lalanne C."/>
            <person name="Gautier V."/>
            <person name="Ament-Velasquez S.L."/>
            <person name="Kruys A."/>
            <person name="Hutchinson M.I."/>
            <person name="Powell A.J."/>
            <person name="Barry K."/>
            <person name="Miller A.N."/>
            <person name="Grigoriev I.V."/>
            <person name="Debuchy R."/>
            <person name="Gladieux P."/>
            <person name="Thoren M.H."/>
            <person name="Johannesson H."/>
        </authorList>
    </citation>
    <scope>NUCLEOTIDE SEQUENCE</scope>
    <source>
        <strain evidence="1">CBS 314.62</strain>
    </source>
</reference>
<dbReference type="AlphaFoldDB" id="A0AAE1CDM6"/>